<name>A0AAF0KDA7_9HYPH</name>
<evidence type="ECO:0000313" key="1">
    <source>
        <dbReference type="EMBL" id="WHA40571.1"/>
    </source>
</evidence>
<accession>A0AAF0KDA7</accession>
<organism evidence="1 2">
    <name type="scientific">Agrobacterium larrymoorei</name>
    <dbReference type="NCBI Taxonomy" id="160699"/>
    <lineage>
        <taxon>Bacteria</taxon>
        <taxon>Pseudomonadati</taxon>
        <taxon>Pseudomonadota</taxon>
        <taxon>Alphaproteobacteria</taxon>
        <taxon>Hyphomicrobiales</taxon>
        <taxon>Rhizobiaceae</taxon>
        <taxon>Rhizobium/Agrobacterium group</taxon>
        <taxon>Agrobacterium</taxon>
    </lineage>
</organism>
<proteinExistence type="predicted"/>
<dbReference type="AlphaFoldDB" id="A0AAF0KDA7"/>
<sequence>MRKAAACLALSKTLGIGLGRVTSLAQRASDAGVLPKAVGRTYPPLSADQMARLLIAVLADNGLGTVGESVDKFSRIHSSELCLSLVDAIAAAFDGGRTNPFAPIIKSIVLRNDLENPGVDILADVGGHGVHAVFGATQTTGAVKQALVAGTAFEALAREWRAAQ</sequence>
<dbReference type="RefSeq" id="WP_137392700.1">
    <property type="nucleotide sequence ID" value="NZ_CP124733.1"/>
</dbReference>
<reference evidence="1" key="1">
    <citation type="submission" date="2023-05" db="EMBL/GenBank/DDBJ databases">
        <title>Complete genome sequence of Agrobacterium larrymoorei CFBP5477.</title>
        <authorList>
            <person name="Yen H.-C."/>
            <person name="Chou L."/>
            <person name="Lin Y.-C."/>
            <person name="Lai E.-M."/>
            <person name="Kuo C.-H."/>
        </authorList>
    </citation>
    <scope>NUCLEOTIDE SEQUENCE</scope>
    <source>
        <strain evidence="1">CFBP5477</strain>
    </source>
</reference>
<dbReference type="EMBL" id="CP124733">
    <property type="protein sequence ID" value="WHA40571.1"/>
    <property type="molecule type" value="Genomic_DNA"/>
</dbReference>
<dbReference type="Proteomes" id="UP000298664">
    <property type="component" value="Chromosome Circular"/>
</dbReference>
<evidence type="ECO:0000313" key="2">
    <source>
        <dbReference type="Proteomes" id="UP000298664"/>
    </source>
</evidence>
<protein>
    <submittedName>
        <fullName evidence="1">Uncharacterized protein</fullName>
    </submittedName>
</protein>
<gene>
    <name evidence="1" type="ORF">CFBP5477_012175</name>
</gene>